<protein>
    <submittedName>
        <fullName evidence="3 4">Uncharacterized protein</fullName>
    </submittedName>
</protein>
<feature type="compositionally biased region" description="Polar residues" evidence="1">
    <location>
        <begin position="300"/>
        <end position="315"/>
    </location>
</feature>
<dbReference type="WBParaSite" id="SSTP_0000208200.1">
    <property type="protein sequence ID" value="SSTP_0000208200.1"/>
    <property type="gene ID" value="SSTP_0000208200"/>
</dbReference>
<dbReference type="AlphaFoldDB" id="A0A0K0DXW8"/>
<evidence type="ECO:0000313" key="4">
    <source>
        <dbReference type="WBParaSite" id="TCONS_00006422.p1"/>
    </source>
</evidence>
<evidence type="ECO:0000313" key="2">
    <source>
        <dbReference type="Proteomes" id="UP000035681"/>
    </source>
</evidence>
<evidence type="ECO:0000256" key="1">
    <source>
        <dbReference type="SAM" id="MobiDB-lite"/>
    </source>
</evidence>
<sequence>MSLNNSIVISSFPEDEEQNTFSWLIGKIFCRPYWKESENYTKTNTYITTSDSGYFDWTNSRISRSSSYQSSTSRIWSDYDLCERNEDDQENNNFMKEKYIDYNNRIETITKSTSFLSSFLDYIPNFFSSELPKKSNSLYQLKNTSNENLNCSFDSNNNNNCVSGSLLKTSPKYYNSVPDRMSSIRKASETQIAPVAEQHYRRLLSQISLSNCSLVHENEAMKERLQELESLLDDHMKHLKSIYFTLYKNGYSKLQFPDGDEVNLAQFEGLLLNFKKSSSTDEEFKEENNLDKHFIVETSSFGESSHNSRKLTNSFAELPPVQESYSE</sequence>
<accession>A0A0K0DXW8</accession>
<feature type="region of interest" description="Disordered" evidence="1">
    <location>
        <begin position="300"/>
        <end position="327"/>
    </location>
</feature>
<name>A0A0K0DXW8_STRER</name>
<reference evidence="3" key="1">
    <citation type="submission" date="2015-08" db="UniProtKB">
        <authorList>
            <consortium name="WormBaseParasite"/>
        </authorList>
    </citation>
    <scope>IDENTIFICATION</scope>
</reference>
<evidence type="ECO:0000313" key="3">
    <source>
        <dbReference type="WBParaSite" id="SSTP_0000208200.1"/>
    </source>
</evidence>
<proteinExistence type="predicted"/>
<dbReference type="WBParaSite" id="TCONS_00006422.p1">
    <property type="protein sequence ID" value="TCONS_00006422.p1"/>
    <property type="gene ID" value="XLOC_004573"/>
</dbReference>
<dbReference type="Proteomes" id="UP000035681">
    <property type="component" value="Unplaced"/>
</dbReference>
<organism evidence="3">
    <name type="scientific">Strongyloides stercoralis</name>
    <name type="common">Threadworm</name>
    <dbReference type="NCBI Taxonomy" id="6248"/>
    <lineage>
        <taxon>Eukaryota</taxon>
        <taxon>Metazoa</taxon>
        <taxon>Ecdysozoa</taxon>
        <taxon>Nematoda</taxon>
        <taxon>Chromadorea</taxon>
        <taxon>Rhabditida</taxon>
        <taxon>Tylenchina</taxon>
        <taxon>Panagrolaimomorpha</taxon>
        <taxon>Strongyloidoidea</taxon>
        <taxon>Strongyloididae</taxon>
        <taxon>Strongyloides</taxon>
    </lineage>
</organism>
<keyword evidence="2" id="KW-1185">Reference proteome</keyword>